<dbReference type="EMBL" id="CSUW01000012">
    <property type="protein sequence ID" value="CPT60126.1"/>
    <property type="molecule type" value="Genomic_DNA"/>
</dbReference>
<dbReference type="Proteomes" id="UP000038487">
    <property type="component" value="Unassembled WGS sequence"/>
</dbReference>
<dbReference type="Proteomes" id="UP000045782">
    <property type="component" value="Unassembled WGS sequence"/>
</dbReference>
<gene>
    <name evidence="2" type="ORF">ERS075527_04498</name>
    <name evidence="3" type="ORF">ERS075579_04825</name>
</gene>
<reference evidence="2 4" key="1">
    <citation type="submission" date="2015-03" db="EMBL/GenBank/DDBJ databases">
        <authorList>
            <consortium name="Pathogen Informatics"/>
            <person name="Murphy D."/>
        </authorList>
    </citation>
    <scope>NUCLEOTIDE SEQUENCE [LARGE SCALE GENOMIC DNA]</scope>
    <source>
        <strain evidence="2 4">PAP036</strain>
    </source>
</reference>
<feature type="coiled-coil region" evidence="1">
    <location>
        <begin position="75"/>
        <end position="102"/>
    </location>
</feature>
<evidence type="ECO:0000313" key="2">
    <source>
        <dbReference type="EMBL" id="CPT60126.1"/>
    </source>
</evidence>
<evidence type="ECO:0000313" key="5">
    <source>
        <dbReference type="Proteomes" id="UP000045782"/>
    </source>
</evidence>
<accession>A0A0U1BJ24</accession>
<dbReference type="AlphaFoldDB" id="A0A0U1BJ24"/>
<proteinExistence type="predicted"/>
<keyword evidence="1" id="KW-0175">Coiled coil</keyword>
<evidence type="ECO:0000313" key="4">
    <source>
        <dbReference type="Proteomes" id="UP000038487"/>
    </source>
</evidence>
<dbReference type="EMBL" id="CSWP01000012">
    <property type="protein sequence ID" value="CPV70595.1"/>
    <property type="molecule type" value="Genomic_DNA"/>
</dbReference>
<dbReference type="RefSeq" id="WP_052524977.1">
    <property type="nucleotide sequence ID" value="NZ_CP014951.1"/>
</dbReference>
<reference evidence="3 5" key="2">
    <citation type="submission" date="2015-03" db="EMBL/GenBank/DDBJ databases">
        <authorList>
            <person name="Murphy D."/>
        </authorList>
    </citation>
    <scope>NUCLEOTIDE SEQUENCE [LARGE SCALE GENOMIC DNA]</scope>
    <source>
        <strain evidence="3 5">PAP088</strain>
    </source>
</reference>
<evidence type="ECO:0000313" key="3">
    <source>
        <dbReference type="EMBL" id="CPV70595.1"/>
    </source>
</evidence>
<name>A0A0U1BJ24_9MYCO</name>
<evidence type="ECO:0000256" key="1">
    <source>
        <dbReference type="SAM" id="Coils"/>
    </source>
</evidence>
<sequence>MSELTTRARAVLDGVTEGPWEVGENDDEVLSVGAGTFLSDPDDYKSTDLIYSVDLTGIELDSADYAQLQRDAAFVSAARTMLPELIEENERLEREVAALKAGFSKSAFSARDAFGQPSSGLP</sequence>
<protein>
    <submittedName>
        <fullName evidence="3">Bacteriophage protein</fullName>
    </submittedName>
</protein>
<organism evidence="3 5">
    <name type="scientific">Mycobacteroides abscessus</name>
    <dbReference type="NCBI Taxonomy" id="36809"/>
    <lineage>
        <taxon>Bacteria</taxon>
        <taxon>Bacillati</taxon>
        <taxon>Actinomycetota</taxon>
        <taxon>Actinomycetes</taxon>
        <taxon>Mycobacteriales</taxon>
        <taxon>Mycobacteriaceae</taxon>
        <taxon>Mycobacteroides</taxon>
    </lineage>
</organism>